<dbReference type="Pfam" id="PF05846">
    <property type="entry name" value="Chordopox_A15"/>
    <property type="match status" value="1"/>
</dbReference>
<sequence length="91" mass="10584">MLVDDNTIIIHKKGTPWPLRLFFRNGNTITETNKNVYFYDDNFDVAKLSTVVLINPTSTQLIKTCVYLRSKSWMGDIYILFDKQLGCYPCI</sequence>
<evidence type="ECO:0000313" key="7">
    <source>
        <dbReference type="Proteomes" id="UP000249273"/>
    </source>
</evidence>
<evidence type="ECO:0000256" key="2">
    <source>
        <dbReference type="ARBA" id="ARBA00004328"/>
    </source>
</evidence>
<dbReference type="OrthoDB" id="25201at10239"/>
<dbReference type="Proteomes" id="UP000249273">
    <property type="component" value="Segment"/>
</dbReference>
<dbReference type="GeneID" id="36841102"/>
<organism evidence="6">
    <name type="scientific">Sea otter poxvirus</name>
    <dbReference type="NCBI Taxonomy" id="1416741"/>
    <lineage>
        <taxon>Viruses</taxon>
        <taxon>Varidnaviria</taxon>
        <taxon>Bamfordvirae</taxon>
        <taxon>Nucleocytoviricota</taxon>
        <taxon>Pokkesviricetes</taxon>
        <taxon>Chitovirales</taxon>
        <taxon>Poxviridae</taxon>
        <taxon>Chordopoxvirinae</taxon>
        <taxon>Mustelpoxvirus</taxon>
        <taxon>Mustelpoxvirus seaotterpox</taxon>
        <taxon>Sea otterpox virus</taxon>
    </lineage>
</organism>
<dbReference type="InterPro" id="IPR008445">
    <property type="entry name" value="A15"/>
</dbReference>
<name>A0A2U9QHS2_9POXV</name>
<evidence type="ECO:0000313" key="6">
    <source>
        <dbReference type="EMBL" id="AWU47150.1"/>
    </source>
</evidence>
<reference evidence="6" key="1">
    <citation type="submission" date="2018-05" db="EMBL/GenBank/DDBJ databases">
        <title>Complete Genome Sequence of a Novel Sea Otter Poxvirus.</title>
        <authorList>
            <person name="Jacob J.M."/>
            <person name="Subramaniam K."/>
            <person name="Tu S.-L."/>
            <person name="Nielsen O."/>
            <person name="Tuomi P.A."/>
            <person name="Upton C."/>
            <person name="Waltzek T.B."/>
        </authorList>
    </citation>
    <scope>NUCLEOTIDE SEQUENCE [LARGE SCALE GENOMIC DNA]</scope>
    <source>
        <strain evidence="6">ELK</strain>
    </source>
</reference>
<evidence type="ECO:0000256" key="5">
    <source>
        <dbReference type="ARBA" id="ARBA00023200"/>
    </source>
</evidence>
<dbReference type="KEGG" id="vg:36841102"/>
<evidence type="ECO:0000256" key="4">
    <source>
        <dbReference type="ARBA" id="ARBA00022921"/>
    </source>
</evidence>
<proteinExistence type="predicted"/>
<dbReference type="GO" id="GO:0030430">
    <property type="term" value="C:host cell cytoplasm"/>
    <property type="evidence" value="ECO:0007669"/>
    <property type="project" value="UniProtKB-SubCell"/>
</dbReference>
<keyword evidence="5" id="KW-1035">Host cytoplasm</keyword>
<keyword evidence="4" id="KW-0426">Late protein</keyword>
<comment type="subcellular location">
    <subcellularLocation>
        <location evidence="1">Host cytoplasm</location>
    </subcellularLocation>
    <subcellularLocation>
        <location evidence="2">Virion</location>
    </subcellularLocation>
</comment>
<dbReference type="RefSeq" id="YP_009480643.1">
    <property type="nucleotide sequence ID" value="NC_037656.1"/>
</dbReference>
<dbReference type="GO" id="GO:0044423">
    <property type="term" value="C:virion component"/>
    <property type="evidence" value="ECO:0007669"/>
    <property type="project" value="UniProtKB-KW"/>
</dbReference>
<dbReference type="EMBL" id="MH427217">
    <property type="protein sequence ID" value="AWU47150.1"/>
    <property type="molecule type" value="Genomic_DNA"/>
</dbReference>
<evidence type="ECO:0000256" key="1">
    <source>
        <dbReference type="ARBA" id="ARBA00004192"/>
    </source>
</evidence>
<gene>
    <name evidence="6" type="primary">SOPV-ELK-105</name>
</gene>
<keyword evidence="7" id="KW-1185">Reference proteome</keyword>
<accession>A0A2U9QHS2</accession>
<keyword evidence="3" id="KW-0946">Virion</keyword>
<evidence type="ECO:0000256" key="3">
    <source>
        <dbReference type="ARBA" id="ARBA00022844"/>
    </source>
</evidence>
<protein>
    <submittedName>
        <fullName evidence="6">Core protein</fullName>
    </submittedName>
</protein>